<dbReference type="Gene3D" id="2.70.70.10">
    <property type="entry name" value="Glucose Permease (Domain IIA)"/>
    <property type="match status" value="1"/>
</dbReference>
<dbReference type="SUPFAM" id="SSF51261">
    <property type="entry name" value="Duplicated hybrid motif"/>
    <property type="match status" value="1"/>
</dbReference>
<gene>
    <name evidence="2" type="ORF">BAMA_13875</name>
</gene>
<protein>
    <submittedName>
        <fullName evidence="2">Peptidase M23</fullName>
    </submittedName>
</protein>
<dbReference type="Gene3D" id="3.10.350.10">
    <property type="entry name" value="LysM domain"/>
    <property type="match status" value="1"/>
</dbReference>
<dbReference type="OrthoDB" id="9805070at2"/>
<organism evidence="2 3">
    <name type="scientific">Bacillus manliponensis</name>
    <dbReference type="NCBI Taxonomy" id="574376"/>
    <lineage>
        <taxon>Bacteria</taxon>
        <taxon>Bacillati</taxon>
        <taxon>Bacillota</taxon>
        <taxon>Bacilli</taxon>
        <taxon>Bacillales</taxon>
        <taxon>Bacillaceae</taxon>
        <taxon>Bacillus</taxon>
        <taxon>Bacillus cereus group</taxon>
    </lineage>
</organism>
<accession>A0A073JZN4</accession>
<evidence type="ECO:0000313" key="2">
    <source>
        <dbReference type="EMBL" id="KEK20504.1"/>
    </source>
</evidence>
<evidence type="ECO:0000259" key="1">
    <source>
        <dbReference type="PROSITE" id="PS51782"/>
    </source>
</evidence>
<dbReference type="PANTHER" id="PTHR21666:SF290">
    <property type="entry name" value="PEPTIDASE M23 DOMAIN PROTEIN"/>
    <property type="match status" value="1"/>
</dbReference>
<dbReference type="InterPro" id="IPR050570">
    <property type="entry name" value="Cell_wall_metabolism_enzyme"/>
</dbReference>
<reference evidence="2 3" key="1">
    <citation type="submission" date="2014-06" db="EMBL/GenBank/DDBJ databases">
        <title>Draft genome sequence of Bacillus manliponensis JCM 15802 (MCCC 1A00708).</title>
        <authorList>
            <person name="Lai Q."/>
            <person name="Liu Y."/>
            <person name="Shao Z."/>
        </authorList>
    </citation>
    <scope>NUCLEOTIDE SEQUENCE [LARGE SCALE GENOMIC DNA]</scope>
    <source>
        <strain evidence="2 3">JCM 15802</strain>
    </source>
</reference>
<name>A0A073JZN4_9BACI</name>
<dbReference type="GO" id="GO:0004222">
    <property type="term" value="F:metalloendopeptidase activity"/>
    <property type="evidence" value="ECO:0007669"/>
    <property type="project" value="TreeGrafter"/>
</dbReference>
<comment type="caution">
    <text evidence="2">The sequence shown here is derived from an EMBL/GenBank/DDBJ whole genome shotgun (WGS) entry which is preliminary data.</text>
</comment>
<dbReference type="SMART" id="SM00257">
    <property type="entry name" value="LysM"/>
    <property type="match status" value="1"/>
</dbReference>
<dbReference type="AlphaFoldDB" id="A0A073JZN4"/>
<evidence type="ECO:0000313" key="3">
    <source>
        <dbReference type="Proteomes" id="UP000027822"/>
    </source>
</evidence>
<dbReference type="InterPro" id="IPR018392">
    <property type="entry name" value="LysM"/>
</dbReference>
<dbReference type="CDD" id="cd00118">
    <property type="entry name" value="LysM"/>
    <property type="match status" value="1"/>
</dbReference>
<dbReference type="Pfam" id="PF01476">
    <property type="entry name" value="LysM"/>
    <property type="match status" value="1"/>
</dbReference>
<dbReference type="SUPFAM" id="SSF54106">
    <property type="entry name" value="LysM domain"/>
    <property type="match status" value="1"/>
</dbReference>
<dbReference type="eggNOG" id="COG0739">
    <property type="taxonomic scope" value="Bacteria"/>
</dbReference>
<dbReference type="EMBL" id="JOTN01000003">
    <property type="protein sequence ID" value="KEK20504.1"/>
    <property type="molecule type" value="Genomic_DNA"/>
</dbReference>
<dbReference type="RefSeq" id="WP_034636620.1">
    <property type="nucleotide sequence ID" value="NZ_CBCSJC010000004.1"/>
</dbReference>
<dbReference type="Proteomes" id="UP000027822">
    <property type="component" value="Unassembled WGS sequence"/>
</dbReference>
<dbReference type="eggNOG" id="COG1388">
    <property type="taxonomic scope" value="Bacteria"/>
</dbReference>
<dbReference type="Pfam" id="PF01551">
    <property type="entry name" value="Peptidase_M23"/>
    <property type="match status" value="1"/>
</dbReference>
<dbReference type="InterPro" id="IPR016047">
    <property type="entry name" value="M23ase_b-sheet_dom"/>
</dbReference>
<feature type="domain" description="LysM" evidence="1">
    <location>
        <begin position="160"/>
        <end position="203"/>
    </location>
</feature>
<proteinExistence type="predicted"/>
<dbReference type="InterPro" id="IPR011055">
    <property type="entry name" value="Dup_hybrid_motif"/>
</dbReference>
<dbReference type="PROSITE" id="PS51782">
    <property type="entry name" value="LYSM"/>
    <property type="match status" value="1"/>
</dbReference>
<dbReference type="CDD" id="cd12797">
    <property type="entry name" value="M23_peptidase"/>
    <property type="match status" value="1"/>
</dbReference>
<dbReference type="InterPro" id="IPR036779">
    <property type="entry name" value="LysM_dom_sf"/>
</dbReference>
<keyword evidence="3" id="KW-1185">Reference proteome</keyword>
<sequence length="204" mass="23301">MRRFACILFFLCTYFIGEPYGIAEEKQWKWPVNGRISDYFGTRDGKHYGIDIAADVGTPIASIQDGIVKKSYFSNSYGHVVFIKHGKYEAVYAHMNKRYVREGERVKKGHIIGDVGNTGESYGAHLHLEIHKGRWTLAKTHAINPLLVMEEQRHEVASTSVYIVQAGDTLYSVANQFGMTVRELKVKNHLQQDTIYPSQKLYIN</sequence>
<dbReference type="STRING" id="574376.BAMA_13875"/>
<dbReference type="PANTHER" id="PTHR21666">
    <property type="entry name" value="PEPTIDASE-RELATED"/>
    <property type="match status" value="1"/>
</dbReference>